<dbReference type="EMBL" id="JAOYFB010000003">
    <property type="protein sequence ID" value="KAK4009412.1"/>
    <property type="molecule type" value="Genomic_DNA"/>
</dbReference>
<accession>A0ABQ9Z933</accession>
<evidence type="ECO:0000313" key="2">
    <source>
        <dbReference type="Proteomes" id="UP001234178"/>
    </source>
</evidence>
<dbReference type="Proteomes" id="UP001234178">
    <property type="component" value="Unassembled WGS sequence"/>
</dbReference>
<keyword evidence="2" id="KW-1185">Reference proteome</keyword>
<sequence>MDGTRATSLWNSGDVWKRYSASPPLSSTECQFIFTPLFQCFHFSNCLSSAFFYQFFENLLFEFEKPPLCYRLEIDISIDRGRRQGIIVCDTTLGFGKTPSF</sequence>
<comment type="caution">
    <text evidence="1">The sequence shown here is derived from an EMBL/GenBank/DDBJ whole genome shotgun (WGS) entry which is preliminary data.</text>
</comment>
<name>A0ABQ9Z933_9CRUS</name>
<reference evidence="1 2" key="1">
    <citation type="journal article" date="2023" name="Nucleic Acids Res.">
        <title>The hologenome of Daphnia magna reveals possible DNA methylation and microbiome-mediated evolution of the host genome.</title>
        <authorList>
            <person name="Chaturvedi A."/>
            <person name="Li X."/>
            <person name="Dhandapani V."/>
            <person name="Marshall H."/>
            <person name="Kissane S."/>
            <person name="Cuenca-Cambronero M."/>
            <person name="Asole G."/>
            <person name="Calvet F."/>
            <person name="Ruiz-Romero M."/>
            <person name="Marangio P."/>
            <person name="Guigo R."/>
            <person name="Rago D."/>
            <person name="Mirbahai L."/>
            <person name="Eastwood N."/>
            <person name="Colbourne J.K."/>
            <person name="Zhou J."/>
            <person name="Mallon E."/>
            <person name="Orsini L."/>
        </authorList>
    </citation>
    <scope>NUCLEOTIDE SEQUENCE [LARGE SCALE GENOMIC DNA]</scope>
    <source>
        <strain evidence="1">LRV0_1</strain>
    </source>
</reference>
<gene>
    <name evidence="1" type="ORF">OUZ56_018527</name>
</gene>
<proteinExistence type="predicted"/>
<protein>
    <submittedName>
        <fullName evidence="1">Uncharacterized protein</fullName>
    </submittedName>
</protein>
<organism evidence="1 2">
    <name type="scientific">Daphnia magna</name>
    <dbReference type="NCBI Taxonomy" id="35525"/>
    <lineage>
        <taxon>Eukaryota</taxon>
        <taxon>Metazoa</taxon>
        <taxon>Ecdysozoa</taxon>
        <taxon>Arthropoda</taxon>
        <taxon>Crustacea</taxon>
        <taxon>Branchiopoda</taxon>
        <taxon>Diplostraca</taxon>
        <taxon>Cladocera</taxon>
        <taxon>Anomopoda</taxon>
        <taxon>Daphniidae</taxon>
        <taxon>Daphnia</taxon>
    </lineage>
</organism>
<evidence type="ECO:0000313" key="1">
    <source>
        <dbReference type="EMBL" id="KAK4009412.1"/>
    </source>
</evidence>